<dbReference type="SUPFAM" id="SSF143011">
    <property type="entry name" value="RelE-like"/>
    <property type="match status" value="1"/>
</dbReference>
<gene>
    <name evidence="4" type="ORF">MTBBW1_630040</name>
</gene>
<keyword evidence="5" id="KW-1185">Reference proteome</keyword>
<dbReference type="PIRSF" id="PIRSF006156">
    <property type="entry name" value="YafQ"/>
    <property type="match status" value="1"/>
</dbReference>
<sequence length="90" mass="10744">MKKIQITKQFKKDIKKIKKQLKDIEKLKCIIDTLCEGGDLDSKYRDHKLTGDYREARECHIEPDWLLIYESFEDVVKLRRTGSHSELFKS</sequence>
<dbReference type="InterPro" id="IPR007712">
    <property type="entry name" value="RelE/ParE_toxin"/>
</dbReference>
<dbReference type="GO" id="GO:0006402">
    <property type="term" value="P:mRNA catabolic process"/>
    <property type="evidence" value="ECO:0007669"/>
    <property type="project" value="TreeGrafter"/>
</dbReference>
<dbReference type="STRING" id="1246637.MTBBW1_630040"/>
<dbReference type="InterPro" id="IPR004386">
    <property type="entry name" value="Toxin_YafQ-like"/>
</dbReference>
<dbReference type="PANTHER" id="PTHR40588">
    <property type="entry name" value="MRNA INTERFERASE TOXIN YAFQ"/>
    <property type="match status" value="1"/>
</dbReference>
<dbReference type="Pfam" id="PF15738">
    <property type="entry name" value="YafQ_toxin"/>
    <property type="match status" value="1"/>
</dbReference>
<dbReference type="InterPro" id="IPR035093">
    <property type="entry name" value="RelE/ParE_toxin_dom_sf"/>
</dbReference>
<name>A0A1W1HIR9_9BACT</name>
<comment type="similarity">
    <text evidence="2">Belongs to the RelE toxin family. YafQ subfamily.</text>
</comment>
<dbReference type="Gene3D" id="3.30.2310.20">
    <property type="entry name" value="RelE-like"/>
    <property type="match status" value="1"/>
</dbReference>
<evidence type="ECO:0000256" key="1">
    <source>
        <dbReference type="ARBA" id="ARBA00022649"/>
    </source>
</evidence>
<evidence type="ECO:0000313" key="5">
    <source>
        <dbReference type="Proteomes" id="UP000191931"/>
    </source>
</evidence>
<dbReference type="GO" id="GO:0004521">
    <property type="term" value="F:RNA endonuclease activity"/>
    <property type="evidence" value="ECO:0007669"/>
    <property type="project" value="TreeGrafter"/>
</dbReference>
<evidence type="ECO:0000256" key="2">
    <source>
        <dbReference type="ARBA" id="ARBA00061366"/>
    </source>
</evidence>
<evidence type="ECO:0000313" key="4">
    <source>
        <dbReference type="EMBL" id="SLM32346.1"/>
    </source>
</evidence>
<dbReference type="GO" id="GO:0006415">
    <property type="term" value="P:translational termination"/>
    <property type="evidence" value="ECO:0007669"/>
    <property type="project" value="TreeGrafter"/>
</dbReference>
<dbReference type="Proteomes" id="UP000191931">
    <property type="component" value="Unassembled WGS sequence"/>
</dbReference>
<evidence type="ECO:0000256" key="3">
    <source>
        <dbReference type="PIRSR" id="PIRSR006156-1"/>
    </source>
</evidence>
<dbReference type="PANTHER" id="PTHR40588:SF1">
    <property type="entry name" value="MRNA INTERFERASE TOXIN YAFQ"/>
    <property type="match status" value="1"/>
</dbReference>
<dbReference type="NCBIfam" id="TIGR02385">
    <property type="entry name" value="RelE_StbE"/>
    <property type="match status" value="1"/>
</dbReference>
<keyword evidence="1" id="KW-1277">Toxin-antitoxin system</keyword>
<reference evidence="4 5" key="1">
    <citation type="submission" date="2017-03" db="EMBL/GenBank/DDBJ databases">
        <authorList>
            <person name="Afonso C.L."/>
            <person name="Miller P.J."/>
            <person name="Scott M.A."/>
            <person name="Spackman E."/>
            <person name="Goraichik I."/>
            <person name="Dimitrov K.M."/>
            <person name="Suarez D.L."/>
            <person name="Swayne D.E."/>
        </authorList>
    </citation>
    <scope>NUCLEOTIDE SEQUENCE [LARGE SCALE GENOMIC DNA]</scope>
    <source>
        <strain evidence="4">PRJEB14757</strain>
    </source>
</reference>
<organism evidence="4 5">
    <name type="scientific">Desulfamplus magnetovallimortis</name>
    <dbReference type="NCBI Taxonomy" id="1246637"/>
    <lineage>
        <taxon>Bacteria</taxon>
        <taxon>Pseudomonadati</taxon>
        <taxon>Thermodesulfobacteriota</taxon>
        <taxon>Desulfobacteria</taxon>
        <taxon>Desulfobacterales</taxon>
        <taxon>Desulfobacteraceae</taxon>
        <taxon>Desulfamplus</taxon>
    </lineage>
</organism>
<dbReference type="AlphaFoldDB" id="A0A1W1HIR9"/>
<dbReference type="FunFam" id="3.30.2310.20:FF:000003">
    <property type="entry name" value="Type II toxin-antitoxin system YafQ family toxin"/>
    <property type="match status" value="1"/>
</dbReference>
<protein>
    <submittedName>
        <fullName evidence="4">Uncharacterized protein</fullName>
    </submittedName>
</protein>
<dbReference type="EMBL" id="FWEV01000307">
    <property type="protein sequence ID" value="SLM32346.1"/>
    <property type="molecule type" value="Genomic_DNA"/>
</dbReference>
<feature type="active site" description="Proton donor" evidence="3">
    <location>
        <position position="84"/>
    </location>
</feature>
<dbReference type="RefSeq" id="WP_080801930.1">
    <property type="nucleotide sequence ID" value="NZ_LT828542.1"/>
</dbReference>
<proteinExistence type="inferred from homology"/>
<accession>A0A1W1HIR9</accession>